<protein>
    <submittedName>
        <fullName evidence="2">Uncharacterized protein</fullName>
    </submittedName>
</protein>
<sequence>MYPRSMTNGLAASLLFFIFLFFLARHIRNLDWSRTEDDLNNLESGKLPPAYNQIPSSPPPTYQEAIAMKF</sequence>
<organism evidence="2 3">
    <name type="scientific">Caenorhabditis angaria</name>
    <dbReference type="NCBI Taxonomy" id="860376"/>
    <lineage>
        <taxon>Eukaryota</taxon>
        <taxon>Metazoa</taxon>
        <taxon>Ecdysozoa</taxon>
        <taxon>Nematoda</taxon>
        <taxon>Chromadorea</taxon>
        <taxon>Rhabditida</taxon>
        <taxon>Rhabditina</taxon>
        <taxon>Rhabditomorpha</taxon>
        <taxon>Rhabditoidea</taxon>
        <taxon>Rhabditidae</taxon>
        <taxon>Peloderinae</taxon>
        <taxon>Caenorhabditis</taxon>
    </lineage>
</organism>
<evidence type="ECO:0000256" key="1">
    <source>
        <dbReference type="SAM" id="Phobius"/>
    </source>
</evidence>
<dbReference type="AlphaFoldDB" id="A0A9P1IRM3"/>
<feature type="transmembrane region" description="Helical" evidence="1">
    <location>
        <begin position="6"/>
        <end position="24"/>
    </location>
</feature>
<reference evidence="2" key="1">
    <citation type="submission" date="2022-11" db="EMBL/GenBank/DDBJ databases">
        <authorList>
            <person name="Kikuchi T."/>
        </authorList>
    </citation>
    <scope>NUCLEOTIDE SEQUENCE</scope>
    <source>
        <strain evidence="2">PS1010</strain>
    </source>
</reference>
<evidence type="ECO:0000313" key="2">
    <source>
        <dbReference type="EMBL" id="CAI5448927.1"/>
    </source>
</evidence>
<evidence type="ECO:0000313" key="3">
    <source>
        <dbReference type="Proteomes" id="UP001152747"/>
    </source>
</evidence>
<keyword evidence="1" id="KW-0812">Transmembrane</keyword>
<accession>A0A9P1IRM3</accession>
<gene>
    <name evidence="2" type="ORF">CAMP_LOCUS11564</name>
</gene>
<proteinExistence type="predicted"/>
<keyword evidence="3" id="KW-1185">Reference proteome</keyword>
<keyword evidence="1" id="KW-0472">Membrane</keyword>
<comment type="caution">
    <text evidence="2">The sequence shown here is derived from an EMBL/GenBank/DDBJ whole genome shotgun (WGS) entry which is preliminary data.</text>
</comment>
<keyword evidence="1" id="KW-1133">Transmembrane helix</keyword>
<dbReference type="EMBL" id="CANHGI010000004">
    <property type="protein sequence ID" value="CAI5448927.1"/>
    <property type="molecule type" value="Genomic_DNA"/>
</dbReference>
<dbReference type="Proteomes" id="UP001152747">
    <property type="component" value="Unassembled WGS sequence"/>
</dbReference>
<name>A0A9P1IRM3_9PELO</name>